<dbReference type="PRINTS" id="PR00368">
    <property type="entry name" value="FADPNR"/>
</dbReference>
<feature type="domain" description="FAD/NAD(P)-binding" evidence="6">
    <location>
        <begin position="4"/>
        <end position="292"/>
    </location>
</feature>
<evidence type="ECO:0000259" key="6">
    <source>
        <dbReference type="Pfam" id="PF07992"/>
    </source>
</evidence>
<keyword evidence="8" id="KW-1185">Reference proteome</keyword>
<dbReference type="EC" id="1.18.1.2" evidence="5"/>
<dbReference type="InterPro" id="IPR022890">
    <property type="entry name" value="Fd--NADP_Rdtase_type_2"/>
</dbReference>
<keyword evidence="4 5" id="KW-0560">Oxidoreductase</keyword>
<evidence type="ECO:0000256" key="3">
    <source>
        <dbReference type="ARBA" id="ARBA00022857"/>
    </source>
</evidence>
<keyword evidence="2 5" id="KW-0274">FAD</keyword>
<comment type="subunit">
    <text evidence="5">Homodimer.</text>
</comment>
<dbReference type="InterPro" id="IPR050097">
    <property type="entry name" value="Ferredoxin-NADP_redctase_2"/>
</dbReference>
<feature type="binding site" evidence="5">
    <location>
        <position position="41"/>
    </location>
    <ligand>
        <name>FAD</name>
        <dbReference type="ChEBI" id="CHEBI:57692"/>
    </ligand>
</feature>
<proteinExistence type="inferred from homology"/>
<feature type="binding site" evidence="5">
    <location>
        <position position="325"/>
    </location>
    <ligand>
        <name>FAD</name>
        <dbReference type="ChEBI" id="CHEBI:57692"/>
    </ligand>
</feature>
<feature type="binding site" evidence="5">
    <location>
        <position position="121"/>
    </location>
    <ligand>
        <name>FAD</name>
        <dbReference type="ChEBI" id="CHEBI:57692"/>
    </ligand>
</feature>
<evidence type="ECO:0000313" key="8">
    <source>
        <dbReference type="Proteomes" id="UP000503399"/>
    </source>
</evidence>
<feature type="binding site" evidence="5">
    <location>
        <position position="33"/>
    </location>
    <ligand>
        <name>FAD</name>
        <dbReference type="ChEBI" id="CHEBI:57692"/>
    </ligand>
</feature>
<keyword evidence="3 5" id="KW-0521">NADP</keyword>
<feature type="binding site" evidence="5">
    <location>
        <position position="284"/>
    </location>
    <ligand>
        <name>FAD</name>
        <dbReference type="ChEBI" id="CHEBI:57692"/>
    </ligand>
</feature>
<evidence type="ECO:0000313" key="7">
    <source>
        <dbReference type="EMBL" id="CAB1129051.1"/>
    </source>
</evidence>
<dbReference type="HAMAP" id="MF_01685">
    <property type="entry name" value="FENR2"/>
    <property type="match status" value="1"/>
</dbReference>
<dbReference type="GO" id="GO:0050660">
    <property type="term" value="F:flavin adenine dinucleotide binding"/>
    <property type="evidence" value="ECO:0007669"/>
    <property type="project" value="UniProtKB-UniRule"/>
</dbReference>
<dbReference type="EMBL" id="LR778114">
    <property type="protein sequence ID" value="CAB1129051.1"/>
    <property type="molecule type" value="Genomic_DNA"/>
</dbReference>
<dbReference type="SUPFAM" id="SSF51905">
    <property type="entry name" value="FAD/NAD(P)-binding domain"/>
    <property type="match status" value="1"/>
</dbReference>
<dbReference type="AlphaFoldDB" id="A0A6F8ZHW5"/>
<dbReference type="Pfam" id="PF07992">
    <property type="entry name" value="Pyr_redox_2"/>
    <property type="match status" value="1"/>
</dbReference>
<organism evidence="7 8">
    <name type="scientific">Candidatus Hydrogenisulfobacillus filiaventi</name>
    <dbReference type="NCBI Taxonomy" id="2707344"/>
    <lineage>
        <taxon>Bacteria</taxon>
        <taxon>Bacillati</taxon>
        <taxon>Bacillota</taxon>
        <taxon>Clostridia</taxon>
        <taxon>Eubacteriales</taxon>
        <taxon>Clostridiales Family XVII. Incertae Sedis</taxon>
        <taxon>Candidatus Hydrogenisulfobacillus</taxon>
    </lineage>
</organism>
<evidence type="ECO:0000256" key="4">
    <source>
        <dbReference type="ARBA" id="ARBA00023002"/>
    </source>
</evidence>
<reference evidence="7 8" key="1">
    <citation type="submission" date="2020-02" db="EMBL/GenBank/DDBJ databases">
        <authorList>
            <person name="Hogendoorn C."/>
        </authorList>
    </citation>
    <scope>NUCLEOTIDE SEQUENCE [LARGE SCALE GENOMIC DNA]</scope>
    <source>
        <strain evidence="7">R501</strain>
    </source>
</reference>
<evidence type="ECO:0000256" key="5">
    <source>
        <dbReference type="HAMAP-Rule" id="MF_01685"/>
    </source>
</evidence>
<evidence type="ECO:0000256" key="1">
    <source>
        <dbReference type="ARBA" id="ARBA00022630"/>
    </source>
</evidence>
<sequence length="333" mass="36124">MELFDVTVVGGGPVGLFAATMGGLHGMRVKVIESLPYLGGQLYALYPEKPIYDVAGFPAIPAKDLADALVEQAQRYGTEFVVGQSVERAEQQEDGSFLLETAQGVRHRSRTIILAVGIGAFTPRRMPAAGADLFEGRGLYYFVPGFAHFRDQRVAVVGGGDTAVDWALEIARHARQVTVIHRRPEFRAQPDSVRRMREAENIIIRTMAEVAEVLGGDRVERIRLTVNPGGQMEELEVDAVVSGLGYLPNLGPIREWGLDLEGSTIVVSPATMETSRPGIFAVGDVASYPGKVKLIATGFGEVCMAVSRIRGILNPQLKGQLPHSTSLKQMIKE</sequence>
<comment type="caution">
    <text evidence="5">Lacks conserved residue(s) required for the propagation of feature annotation.</text>
</comment>
<dbReference type="Proteomes" id="UP000503399">
    <property type="component" value="Chromosome"/>
</dbReference>
<gene>
    <name evidence="7" type="ORF">R50_1550</name>
</gene>
<protein>
    <recommendedName>
        <fullName evidence="5">Ferredoxin--NADP reductase</fullName>
        <shortName evidence="5">FNR</shortName>
        <shortName evidence="5">Fd-NADP(+) reductase</shortName>
        <ecNumber evidence="5">1.18.1.2</ecNumber>
    </recommendedName>
</protein>
<dbReference type="Gene3D" id="3.50.50.60">
    <property type="entry name" value="FAD/NAD(P)-binding domain"/>
    <property type="match status" value="2"/>
</dbReference>
<feature type="binding site" evidence="5">
    <location>
        <position position="86"/>
    </location>
    <ligand>
        <name>FAD</name>
        <dbReference type="ChEBI" id="CHEBI:57692"/>
    </ligand>
</feature>
<dbReference type="GO" id="GO:0004324">
    <property type="term" value="F:ferredoxin-NADP+ reductase activity"/>
    <property type="evidence" value="ECO:0007669"/>
    <property type="project" value="UniProtKB-UniRule"/>
</dbReference>
<comment type="cofactor">
    <cofactor evidence="5">
        <name>FAD</name>
        <dbReference type="ChEBI" id="CHEBI:57692"/>
    </cofactor>
    <text evidence="5">Binds 1 FAD per subunit.</text>
</comment>
<feature type="binding site" evidence="5">
    <location>
        <position position="46"/>
    </location>
    <ligand>
        <name>FAD</name>
        <dbReference type="ChEBI" id="CHEBI:57692"/>
    </ligand>
</feature>
<dbReference type="PRINTS" id="PR00469">
    <property type="entry name" value="PNDRDTASEII"/>
</dbReference>
<dbReference type="InterPro" id="IPR036188">
    <property type="entry name" value="FAD/NAD-bd_sf"/>
</dbReference>
<accession>A0A6F8ZHW5</accession>
<dbReference type="KEGG" id="hfv:R50_1550"/>
<comment type="catalytic activity">
    <reaction evidence="5">
        <text>2 reduced [2Fe-2S]-[ferredoxin] + NADP(+) + H(+) = 2 oxidized [2Fe-2S]-[ferredoxin] + NADPH</text>
        <dbReference type="Rhea" id="RHEA:20125"/>
        <dbReference type="Rhea" id="RHEA-COMP:10000"/>
        <dbReference type="Rhea" id="RHEA-COMP:10001"/>
        <dbReference type="ChEBI" id="CHEBI:15378"/>
        <dbReference type="ChEBI" id="CHEBI:33737"/>
        <dbReference type="ChEBI" id="CHEBI:33738"/>
        <dbReference type="ChEBI" id="CHEBI:57783"/>
        <dbReference type="ChEBI" id="CHEBI:58349"/>
        <dbReference type="EC" id="1.18.1.2"/>
    </reaction>
</comment>
<name>A0A6F8ZHW5_9FIRM</name>
<keyword evidence="1 5" id="KW-0285">Flavoprotein</keyword>
<comment type="similarity">
    <text evidence="5">Belongs to the ferredoxin--NADP reductase type 2 family.</text>
</comment>
<evidence type="ECO:0000256" key="2">
    <source>
        <dbReference type="ARBA" id="ARBA00022827"/>
    </source>
</evidence>
<dbReference type="GO" id="GO:0050661">
    <property type="term" value="F:NADP binding"/>
    <property type="evidence" value="ECO:0007669"/>
    <property type="project" value="UniProtKB-UniRule"/>
</dbReference>
<dbReference type="InterPro" id="IPR023753">
    <property type="entry name" value="FAD/NAD-binding_dom"/>
</dbReference>
<dbReference type="PANTHER" id="PTHR48105">
    <property type="entry name" value="THIOREDOXIN REDUCTASE 1-RELATED-RELATED"/>
    <property type="match status" value="1"/>
</dbReference>